<sequence>MKFVALAAFAATASAWEQTTPGPGKNPNLDKVLEAMPTELQAMLSYVPQDYMAALIGGDAWLPTVPSDFLAIATGIPSDQRELFSSKYVEFISDVSSLLPTPADAGNGDENDANEEAKPTGSEEEESQSDEDSQSDESESDEVDSDEPESEDSSSGASLVRPIAAIAMVAAAVSYF</sequence>
<evidence type="ECO:0000313" key="4">
    <source>
        <dbReference type="Proteomes" id="UP001139887"/>
    </source>
</evidence>
<feature type="chain" id="PRO_5040972594" evidence="2">
    <location>
        <begin position="16"/>
        <end position="176"/>
    </location>
</feature>
<reference evidence="3" key="1">
    <citation type="submission" date="2022-07" db="EMBL/GenBank/DDBJ databases">
        <title>Phylogenomic reconstructions and comparative analyses of Kickxellomycotina fungi.</title>
        <authorList>
            <person name="Reynolds N.K."/>
            <person name="Stajich J.E."/>
            <person name="Barry K."/>
            <person name="Grigoriev I.V."/>
            <person name="Crous P."/>
            <person name="Smith M.E."/>
        </authorList>
    </citation>
    <scope>NUCLEOTIDE SEQUENCE</scope>
    <source>
        <strain evidence="3">NRRL 1566</strain>
    </source>
</reference>
<protein>
    <submittedName>
        <fullName evidence="3">Uncharacterized protein</fullName>
    </submittedName>
</protein>
<evidence type="ECO:0000256" key="1">
    <source>
        <dbReference type="SAM" id="MobiDB-lite"/>
    </source>
</evidence>
<evidence type="ECO:0000256" key="2">
    <source>
        <dbReference type="SAM" id="SignalP"/>
    </source>
</evidence>
<feature type="compositionally biased region" description="Acidic residues" evidence="1">
    <location>
        <begin position="122"/>
        <end position="152"/>
    </location>
</feature>
<dbReference type="EMBL" id="JANBUW010000045">
    <property type="protein sequence ID" value="KAJ2850073.1"/>
    <property type="molecule type" value="Genomic_DNA"/>
</dbReference>
<feature type="region of interest" description="Disordered" evidence="1">
    <location>
        <begin position="99"/>
        <end position="160"/>
    </location>
</feature>
<name>A0A9W8IGD8_9FUNG</name>
<comment type="caution">
    <text evidence="3">The sequence shown here is derived from an EMBL/GenBank/DDBJ whole genome shotgun (WGS) entry which is preliminary data.</text>
</comment>
<dbReference type="OrthoDB" id="5596525at2759"/>
<feature type="signal peptide" evidence="2">
    <location>
        <begin position="1"/>
        <end position="15"/>
    </location>
</feature>
<accession>A0A9W8IGD8</accession>
<dbReference type="Proteomes" id="UP001139887">
    <property type="component" value="Unassembled WGS sequence"/>
</dbReference>
<organism evidence="3 4">
    <name type="scientific">Coemansia brasiliensis</name>
    <dbReference type="NCBI Taxonomy" id="2650707"/>
    <lineage>
        <taxon>Eukaryota</taxon>
        <taxon>Fungi</taxon>
        <taxon>Fungi incertae sedis</taxon>
        <taxon>Zoopagomycota</taxon>
        <taxon>Kickxellomycotina</taxon>
        <taxon>Kickxellomycetes</taxon>
        <taxon>Kickxellales</taxon>
        <taxon>Kickxellaceae</taxon>
        <taxon>Coemansia</taxon>
    </lineage>
</organism>
<keyword evidence="2" id="KW-0732">Signal</keyword>
<proteinExistence type="predicted"/>
<keyword evidence="4" id="KW-1185">Reference proteome</keyword>
<gene>
    <name evidence="3" type="ORF">IWW36_002178</name>
</gene>
<evidence type="ECO:0000313" key="3">
    <source>
        <dbReference type="EMBL" id="KAJ2850073.1"/>
    </source>
</evidence>
<dbReference type="AlphaFoldDB" id="A0A9W8IGD8"/>